<feature type="transmembrane region" description="Helical" evidence="5">
    <location>
        <begin position="255"/>
        <end position="272"/>
    </location>
</feature>
<keyword evidence="3 5" id="KW-1133">Transmembrane helix</keyword>
<evidence type="ECO:0000313" key="7">
    <source>
        <dbReference type="EMBL" id="PZE16036.1"/>
    </source>
</evidence>
<protein>
    <recommendedName>
        <fullName evidence="6">O-antigen ligase-related domain-containing protein</fullName>
    </recommendedName>
</protein>
<feature type="transmembrane region" description="Helical" evidence="5">
    <location>
        <begin position="82"/>
        <end position="103"/>
    </location>
</feature>
<proteinExistence type="predicted"/>
<feature type="transmembrane region" description="Helical" evidence="5">
    <location>
        <begin position="140"/>
        <end position="164"/>
    </location>
</feature>
<dbReference type="EMBL" id="QKSB01000012">
    <property type="protein sequence ID" value="PZE16036.1"/>
    <property type="molecule type" value="Genomic_DNA"/>
</dbReference>
<dbReference type="Pfam" id="PF04932">
    <property type="entry name" value="Wzy_C"/>
    <property type="match status" value="1"/>
</dbReference>
<dbReference type="PANTHER" id="PTHR37422">
    <property type="entry name" value="TEICHURONIC ACID BIOSYNTHESIS PROTEIN TUAE"/>
    <property type="match status" value="1"/>
</dbReference>
<sequence length="453" mass="51799">MTYKGNLLLNVLPFALVIVYVAFFHFDKLFYFIVFFTPLSVNVEEFVASNVGLFLPTEPILFGMLLLIVLNQVKHNNFSPAILKHPISILILLQLCWILITAFNSELPLVSFKFLLTKLWFFIPIYFYGIIFFSENEKRIYYFLWLFITAMAMVSIYTLFNHALNNFSESSGHWVMFPFFKDHTSYGAILALVYPILFGLYYINRKNGYTKAVLLALIPLFTIAIIMSYTRAAWLTIVGAFVVFLLIRFRVRFKYLAIIGLVGIAYIAVNFVEIQHSLERNDAEHATENLDERIESVANITSDASNLERINRWTSAILLWQERPFMGWGPGTFAMVYAPFQLSRNLTIISTSSGNRGNAHSEYLGPLAEQGLIGMLLMLILVGFIIYTGIHLYNQLPPSNLRIILLVSILGLITYFAHGFLNNYLDTDKATVPVWGLTAFIVMLDLKSRKKIG</sequence>
<reference evidence="7 8" key="1">
    <citation type="submission" date="2018-06" db="EMBL/GenBank/DDBJ databases">
        <title>The draft genome sequence of Crocinitomix sp. SM1701.</title>
        <authorList>
            <person name="Zhang X."/>
        </authorList>
    </citation>
    <scope>NUCLEOTIDE SEQUENCE [LARGE SCALE GENOMIC DNA]</scope>
    <source>
        <strain evidence="7 8">SM1701</strain>
    </source>
</reference>
<gene>
    <name evidence="7" type="ORF">DNU06_14635</name>
</gene>
<dbReference type="InterPro" id="IPR007016">
    <property type="entry name" value="O-antigen_ligase-rel_domated"/>
</dbReference>
<dbReference type="Proteomes" id="UP000249248">
    <property type="component" value="Unassembled WGS sequence"/>
</dbReference>
<feature type="transmembrane region" description="Helical" evidence="5">
    <location>
        <begin position="372"/>
        <end position="393"/>
    </location>
</feature>
<comment type="subcellular location">
    <subcellularLocation>
        <location evidence="1">Membrane</location>
        <topology evidence="1">Multi-pass membrane protein</topology>
    </subcellularLocation>
</comment>
<dbReference type="AlphaFoldDB" id="A0A2W1ND78"/>
<evidence type="ECO:0000256" key="1">
    <source>
        <dbReference type="ARBA" id="ARBA00004141"/>
    </source>
</evidence>
<keyword evidence="2 5" id="KW-0812">Transmembrane</keyword>
<feature type="transmembrane region" description="Helical" evidence="5">
    <location>
        <begin position="115"/>
        <end position="133"/>
    </location>
</feature>
<name>A0A2W1ND78_9FLAO</name>
<evidence type="ECO:0000256" key="3">
    <source>
        <dbReference type="ARBA" id="ARBA00022989"/>
    </source>
</evidence>
<feature type="domain" description="O-antigen ligase-related" evidence="6">
    <location>
        <begin position="220"/>
        <end position="378"/>
    </location>
</feature>
<feature type="transmembrane region" description="Helical" evidence="5">
    <location>
        <begin position="7"/>
        <end position="26"/>
    </location>
</feature>
<dbReference type="GO" id="GO:0016020">
    <property type="term" value="C:membrane"/>
    <property type="evidence" value="ECO:0007669"/>
    <property type="project" value="UniProtKB-SubCell"/>
</dbReference>
<organism evidence="7 8">
    <name type="scientific">Putridiphycobacter roseus</name>
    <dbReference type="NCBI Taxonomy" id="2219161"/>
    <lineage>
        <taxon>Bacteria</taxon>
        <taxon>Pseudomonadati</taxon>
        <taxon>Bacteroidota</taxon>
        <taxon>Flavobacteriia</taxon>
        <taxon>Flavobacteriales</taxon>
        <taxon>Crocinitomicaceae</taxon>
        <taxon>Putridiphycobacter</taxon>
    </lineage>
</organism>
<keyword evidence="4 5" id="KW-0472">Membrane</keyword>
<dbReference type="PANTHER" id="PTHR37422:SF13">
    <property type="entry name" value="LIPOPOLYSACCHARIDE BIOSYNTHESIS PROTEIN PA4999-RELATED"/>
    <property type="match status" value="1"/>
</dbReference>
<keyword evidence="8" id="KW-1185">Reference proteome</keyword>
<evidence type="ECO:0000256" key="4">
    <source>
        <dbReference type="ARBA" id="ARBA00023136"/>
    </source>
</evidence>
<feature type="transmembrane region" description="Helical" evidence="5">
    <location>
        <begin position="209"/>
        <end position="226"/>
    </location>
</feature>
<evidence type="ECO:0000256" key="2">
    <source>
        <dbReference type="ARBA" id="ARBA00022692"/>
    </source>
</evidence>
<comment type="caution">
    <text evidence="7">The sequence shown here is derived from an EMBL/GenBank/DDBJ whole genome shotgun (WGS) entry which is preliminary data.</text>
</comment>
<evidence type="ECO:0000313" key="8">
    <source>
        <dbReference type="Proteomes" id="UP000249248"/>
    </source>
</evidence>
<evidence type="ECO:0000256" key="5">
    <source>
        <dbReference type="SAM" id="Phobius"/>
    </source>
</evidence>
<feature type="transmembrane region" description="Helical" evidence="5">
    <location>
        <begin position="184"/>
        <end position="202"/>
    </location>
</feature>
<evidence type="ECO:0000259" key="6">
    <source>
        <dbReference type="Pfam" id="PF04932"/>
    </source>
</evidence>
<dbReference type="InterPro" id="IPR051533">
    <property type="entry name" value="WaaL-like"/>
</dbReference>
<feature type="transmembrane region" description="Helical" evidence="5">
    <location>
        <begin position="46"/>
        <end position="70"/>
    </location>
</feature>
<accession>A0A2W1ND78</accession>
<feature type="transmembrane region" description="Helical" evidence="5">
    <location>
        <begin position="400"/>
        <end position="418"/>
    </location>
</feature>